<dbReference type="Pfam" id="PF01596">
    <property type="entry name" value="Methyltransf_3"/>
    <property type="match status" value="1"/>
</dbReference>
<feature type="binding site" evidence="4">
    <location>
        <begin position="115"/>
        <end position="116"/>
    </location>
    <ligand>
        <name>S-adenosyl-L-methionine</name>
        <dbReference type="ChEBI" id="CHEBI:59789"/>
    </ligand>
</feature>
<evidence type="ECO:0000256" key="4">
    <source>
        <dbReference type="HAMAP-Rule" id="MF_02217"/>
    </source>
</evidence>
<feature type="binding site" evidence="4">
    <location>
        <position position="133"/>
    </location>
    <ligand>
        <name>S-adenosyl-L-methionine</name>
        <dbReference type="ChEBI" id="CHEBI:59789"/>
    </ligand>
</feature>
<feature type="binding site" evidence="4">
    <location>
        <position position="133"/>
    </location>
    <ligand>
        <name>Mg(2+)</name>
        <dbReference type="ChEBI" id="CHEBI:18420"/>
    </ligand>
</feature>
<reference evidence="5 6" key="1">
    <citation type="submission" date="2016-01" db="EMBL/GenBank/DDBJ databases">
        <authorList>
            <person name="Oliw E.H."/>
        </authorList>
    </citation>
    <scope>NUCLEOTIDE SEQUENCE [LARGE SCALE GENOMIC DNA]</scope>
    <source>
        <strain evidence="5 6">CMW7756A</strain>
    </source>
</reference>
<keyword evidence="4" id="KW-0479">Metal-binding</keyword>
<evidence type="ECO:0000313" key="5">
    <source>
        <dbReference type="EMBL" id="KXA31838.1"/>
    </source>
</evidence>
<dbReference type="EC" id="2.1.1.-" evidence="4"/>
<keyword evidence="4" id="KW-0460">Magnesium</keyword>
<sequence>MPNINYDYIEDYLRDLKDLKDEKLREMMDYAEENHVPIVERESEEFINFLLAMHKPKKILELGTAIGYSSISFAKRNKCIEKIDSVELKEEMVEIARRNIFEVGLEDRIKVHHSDAYDFLLDLDEKYDFIFIDAAKGQYEKYFDEALKNLNEGGIILCDNVLFKGMIAEDSLVKRRKITIVKRLRKFLKDISSDERFDSSVIPIGDGILLVRRKDEED</sequence>
<dbReference type="PANTHER" id="PTHR10509:SF14">
    <property type="entry name" value="CAFFEOYL-COA O-METHYLTRANSFERASE 3-RELATED"/>
    <property type="match status" value="1"/>
</dbReference>
<dbReference type="GO" id="GO:0000287">
    <property type="term" value="F:magnesium ion binding"/>
    <property type="evidence" value="ECO:0007669"/>
    <property type="project" value="UniProtKB-UniRule"/>
</dbReference>
<organism evidence="5">
    <name type="scientific">Peptoniphilus harei</name>
    <dbReference type="NCBI Taxonomy" id="54005"/>
    <lineage>
        <taxon>Bacteria</taxon>
        <taxon>Bacillati</taxon>
        <taxon>Bacillota</taxon>
        <taxon>Tissierellia</taxon>
        <taxon>Tissierellales</taxon>
        <taxon>Peptoniphilaceae</taxon>
        <taxon>Peptoniphilus</taxon>
    </lineage>
</organism>
<dbReference type="InterPro" id="IPR050362">
    <property type="entry name" value="Cation-dep_OMT"/>
</dbReference>
<keyword evidence="2 4" id="KW-0808">Transferase</keyword>
<keyword evidence="4" id="KW-0819">tRNA processing</keyword>
<dbReference type="CDD" id="cd02440">
    <property type="entry name" value="AdoMet_MTases"/>
    <property type="match status" value="1"/>
</dbReference>
<feature type="binding site" evidence="4">
    <location>
        <position position="159"/>
    </location>
    <ligand>
        <name>Mg(2+)</name>
        <dbReference type="ChEBI" id="CHEBI:18420"/>
    </ligand>
</feature>
<dbReference type="PROSITE" id="PS51682">
    <property type="entry name" value="SAM_OMT_I"/>
    <property type="match status" value="1"/>
</dbReference>
<name>A0A133PSP9_9FIRM</name>
<feature type="binding site" evidence="4">
    <location>
        <position position="87"/>
    </location>
    <ligand>
        <name>S-adenosyl-L-methionine</name>
        <dbReference type="ChEBI" id="CHEBI:59789"/>
    </ligand>
</feature>
<dbReference type="GO" id="GO:0008171">
    <property type="term" value="F:O-methyltransferase activity"/>
    <property type="evidence" value="ECO:0007669"/>
    <property type="project" value="InterPro"/>
</dbReference>
<keyword evidence="1 4" id="KW-0489">Methyltransferase</keyword>
<evidence type="ECO:0000256" key="2">
    <source>
        <dbReference type="ARBA" id="ARBA00022679"/>
    </source>
</evidence>
<proteinExistence type="inferred from homology"/>
<comment type="similarity">
    <text evidence="4">Belongs to the class I-like SAM-binding methyltransferase superfamily. Cation-dependent O-methyltransferase family.</text>
</comment>
<comment type="function">
    <text evidence="4">Catalyzes the methylation of 5-hydroxyuridine (ho5U) to form 5-methoxyuridine (mo5U) at position 34 in tRNAs.</text>
</comment>
<comment type="catalytic activity">
    <reaction evidence="4">
        <text>5-hydroxyuridine(34) in tRNA + S-adenosyl-L-methionine = 5-methoxyuridine(34) in tRNA + S-adenosyl-L-homocysteine + H(+)</text>
        <dbReference type="Rhea" id="RHEA:60524"/>
        <dbReference type="Rhea" id="RHEA-COMP:13381"/>
        <dbReference type="Rhea" id="RHEA-COMP:15591"/>
        <dbReference type="ChEBI" id="CHEBI:15378"/>
        <dbReference type="ChEBI" id="CHEBI:57856"/>
        <dbReference type="ChEBI" id="CHEBI:59789"/>
        <dbReference type="ChEBI" id="CHEBI:136877"/>
        <dbReference type="ChEBI" id="CHEBI:143860"/>
    </reaction>
</comment>
<feature type="binding site" evidence="4">
    <location>
        <position position="69"/>
    </location>
    <ligand>
        <name>S-adenosyl-L-methionine</name>
        <dbReference type="ChEBI" id="CHEBI:59789"/>
    </ligand>
</feature>
<protein>
    <recommendedName>
        <fullName evidence="4">tRNA 5-hydroxyuridine methyltransferase</fullName>
        <ecNumber evidence="4">2.1.1.-</ecNumber>
    </recommendedName>
    <alternativeName>
        <fullName evidence="4">ho5U methyltransferase</fullName>
    </alternativeName>
</protein>
<dbReference type="Proteomes" id="UP000070174">
    <property type="component" value="Unassembled WGS sequence"/>
</dbReference>
<feature type="binding site" evidence="4">
    <location>
        <position position="160"/>
    </location>
    <ligand>
        <name>Mg(2+)</name>
        <dbReference type="ChEBI" id="CHEBI:18420"/>
    </ligand>
</feature>
<dbReference type="InterPro" id="IPR002935">
    <property type="entry name" value="SAM_O-MeTrfase"/>
</dbReference>
<dbReference type="PANTHER" id="PTHR10509">
    <property type="entry name" value="O-METHYLTRANSFERASE-RELATED"/>
    <property type="match status" value="1"/>
</dbReference>
<dbReference type="InterPro" id="IPR043675">
    <property type="entry name" value="TrmR_methyltr"/>
</dbReference>
<dbReference type="HAMAP" id="MF_02217">
    <property type="entry name" value="TrmR_methyltr"/>
    <property type="match status" value="1"/>
</dbReference>
<evidence type="ECO:0000256" key="3">
    <source>
        <dbReference type="ARBA" id="ARBA00022691"/>
    </source>
</evidence>
<comment type="subunit">
    <text evidence="4">Homodimer.</text>
</comment>
<accession>A0A133PSP9</accession>
<dbReference type="InterPro" id="IPR029063">
    <property type="entry name" value="SAM-dependent_MTases_sf"/>
</dbReference>
<keyword evidence="3 4" id="KW-0949">S-adenosyl-L-methionine</keyword>
<dbReference type="EMBL" id="LRQE01000002">
    <property type="protein sequence ID" value="KXA31838.1"/>
    <property type="molecule type" value="Genomic_DNA"/>
</dbReference>
<feature type="binding site" evidence="4">
    <location>
        <position position="39"/>
    </location>
    <ligand>
        <name>S-adenosyl-L-methionine</name>
        <dbReference type="ChEBI" id="CHEBI:59789"/>
    </ligand>
</feature>
<dbReference type="GO" id="GO:0016300">
    <property type="term" value="F:tRNA (uridine) methyltransferase activity"/>
    <property type="evidence" value="ECO:0007669"/>
    <property type="project" value="UniProtKB-UniRule"/>
</dbReference>
<dbReference type="Gene3D" id="3.40.50.150">
    <property type="entry name" value="Vaccinia Virus protein VP39"/>
    <property type="match status" value="1"/>
</dbReference>
<comment type="caution">
    <text evidence="5">The sequence shown here is derived from an EMBL/GenBank/DDBJ whole genome shotgun (WGS) entry which is preliminary data.</text>
</comment>
<dbReference type="AlphaFoldDB" id="A0A133PSP9"/>
<dbReference type="SUPFAM" id="SSF53335">
    <property type="entry name" value="S-adenosyl-L-methionine-dependent methyltransferases"/>
    <property type="match status" value="1"/>
</dbReference>
<dbReference type="RefSeq" id="WP_060799400.1">
    <property type="nucleotide sequence ID" value="NZ_JASORO010000009.1"/>
</dbReference>
<dbReference type="GO" id="GO:0008757">
    <property type="term" value="F:S-adenosylmethionine-dependent methyltransferase activity"/>
    <property type="evidence" value="ECO:0007669"/>
    <property type="project" value="TreeGrafter"/>
</dbReference>
<dbReference type="GO" id="GO:0030488">
    <property type="term" value="P:tRNA methylation"/>
    <property type="evidence" value="ECO:0007669"/>
    <property type="project" value="UniProtKB-UniRule"/>
</dbReference>
<evidence type="ECO:0000313" key="6">
    <source>
        <dbReference type="Proteomes" id="UP000070174"/>
    </source>
</evidence>
<evidence type="ECO:0000256" key="1">
    <source>
        <dbReference type="ARBA" id="ARBA00022603"/>
    </source>
</evidence>
<dbReference type="PATRIC" id="fig|54005.3.peg.88"/>
<gene>
    <name evidence="4" type="primary">trmR</name>
    <name evidence="5" type="ORF">HMPREF3229_00088</name>
</gene>